<organism evidence="1 2">
    <name type="scientific">Aphis craccivora</name>
    <name type="common">Cowpea aphid</name>
    <dbReference type="NCBI Taxonomy" id="307492"/>
    <lineage>
        <taxon>Eukaryota</taxon>
        <taxon>Metazoa</taxon>
        <taxon>Ecdysozoa</taxon>
        <taxon>Arthropoda</taxon>
        <taxon>Hexapoda</taxon>
        <taxon>Insecta</taxon>
        <taxon>Pterygota</taxon>
        <taxon>Neoptera</taxon>
        <taxon>Paraneoptera</taxon>
        <taxon>Hemiptera</taxon>
        <taxon>Sternorrhyncha</taxon>
        <taxon>Aphidomorpha</taxon>
        <taxon>Aphidoidea</taxon>
        <taxon>Aphididae</taxon>
        <taxon>Aphidini</taxon>
        <taxon>Aphis</taxon>
        <taxon>Aphis</taxon>
    </lineage>
</organism>
<dbReference type="AlphaFoldDB" id="A0A6G0VI21"/>
<accession>A0A6G0VI21</accession>
<evidence type="ECO:0000313" key="1">
    <source>
        <dbReference type="EMBL" id="KAF0686446.1"/>
    </source>
</evidence>
<dbReference type="EMBL" id="VUJU01016914">
    <property type="protein sequence ID" value="KAF0686446.1"/>
    <property type="molecule type" value="Genomic_DNA"/>
</dbReference>
<feature type="non-terminal residue" evidence="1">
    <location>
        <position position="1"/>
    </location>
</feature>
<sequence length="50" mass="5860">DLLNIEIKSLMAEMIVAQNSLKTLNQQFDIENLKKSVEKHVYPNLYKLLQ</sequence>
<dbReference type="Proteomes" id="UP000478052">
    <property type="component" value="Unassembled WGS sequence"/>
</dbReference>
<protein>
    <submittedName>
        <fullName evidence="1">Uncharacterized protein</fullName>
    </submittedName>
</protein>
<evidence type="ECO:0000313" key="2">
    <source>
        <dbReference type="Proteomes" id="UP000478052"/>
    </source>
</evidence>
<feature type="non-terminal residue" evidence="1">
    <location>
        <position position="50"/>
    </location>
</feature>
<reference evidence="1 2" key="1">
    <citation type="submission" date="2019-08" db="EMBL/GenBank/DDBJ databases">
        <title>Whole genome of Aphis craccivora.</title>
        <authorList>
            <person name="Voronova N.V."/>
            <person name="Shulinski R.S."/>
            <person name="Bandarenka Y.V."/>
            <person name="Zhorov D.G."/>
            <person name="Warner D."/>
        </authorList>
    </citation>
    <scope>NUCLEOTIDE SEQUENCE [LARGE SCALE GENOMIC DNA]</scope>
    <source>
        <strain evidence="1">180601</strain>
        <tissue evidence="1">Whole Body</tissue>
    </source>
</reference>
<name>A0A6G0VI21_APHCR</name>
<gene>
    <name evidence="1" type="ORF">FWK35_00032547</name>
</gene>
<proteinExistence type="predicted"/>
<keyword evidence="2" id="KW-1185">Reference proteome</keyword>
<comment type="caution">
    <text evidence="1">The sequence shown here is derived from an EMBL/GenBank/DDBJ whole genome shotgun (WGS) entry which is preliminary data.</text>
</comment>